<dbReference type="AlphaFoldDB" id="A0A433T2Z1"/>
<accession>A0A433T2Z1</accession>
<evidence type="ECO:0000256" key="1">
    <source>
        <dbReference type="SAM" id="MobiDB-lite"/>
    </source>
</evidence>
<sequence>MYTNVLRSKTVKRQRTLVFITHQLKLLAHKTFCMNDYCFAVESYPHSNYEQLRDELVLPSKRKVQSTFNEVKKAAALVEKSGGTVLGSITDNHKVNQLYGKLFDSDDSACSASVKHPLDDTRTWERRKEKEAGEKSTPKPVETQKLPLTRERAQKDAEKREYNRLRQQNRRAKMSTQKKRRINEKRREIYAQRRKTPAAPTCSAEHPKARRRLTAILKEVSSAIGRSRTKFALFKKNFVHKLLARKDILSCKAPNSYYKRRKTNTNSLLVERFFENAGIDYPGKSGSSVPKKVLTKTMADLLSDFKTLHPGVKISLTTYVVFLSDDLKP</sequence>
<dbReference type="Proteomes" id="UP000271974">
    <property type="component" value="Unassembled WGS sequence"/>
</dbReference>
<evidence type="ECO:0000313" key="3">
    <source>
        <dbReference type="Proteomes" id="UP000271974"/>
    </source>
</evidence>
<organism evidence="2 3">
    <name type="scientific">Elysia chlorotica</name>
    <name type="common">Eastern emerald elysia</name>
    <name type="synonym">Sea slug</name>
    <dbReference type="NCBI Taxonomy" id="188477"/>
    <lineage>
        <taxon>Eukaryota</taxon>
        <taxon>Metazoa</taxon>
        <taxon>Spiralia</taxon>
        <taxon>Lophotrochozoa</taxon>
        <taxon>Mollusca</taxon>
        <taxon>Gastropoda</taxon>
        <taxon>Heterobranchia</taxon>
        <taxon>Euthyneura</taxon>
        <taxon>Panpulmonata</taxon>
        <taxon>Sacoglossa</taxon>
        <taxon>Placobranchoidea</taxon>
        <taxon>Plakobranchidae</taxon>
        <taxon>Elysia</taxon>
    </lineage>
</organism>
<name>A0A433T2Z1_ELYCH</name>
<proteinExistence type="predicted"/>
<feature type="compositionally biased region" description="Basic and acidic residues" evidence="1">
    <location>
        <begin position="148"/>
        <end position="164"/>
    </location>
</feature>
<protein>
    <submittedName>
        <fullName evidence="2">Uncharacterized protein</fullName>
    </submittedName>
</protein>
<feature type="region of interest" description="Disordered" evidence="1">
    <location>
        <begin position="107"/>
        <end position="181"/>
    </location>
</feature>
<feature type="compositionally biased region" description="Basic residues" evidence="1">
    <location>
        <begin position="167"/>
        <end position="181"/>
    </location>
</feature>
<keyword evidence="3" id="KW-1185">Reference proteome</keyword>
<feature type="compositionally biased region" description="Basic and acidic residues" evidence="1">
    <location>
        <begin position="116"/>
        <end position="137"/>
    </location>
</feature>
<dbReference type="OrthoDB" id="10068393at2759"/>
<comment type="caution">
    <text evidence="2">The sequence shown here is derived from an EMBL/GenBank/DDBJ whole genome shotgun (WGS) entry which is preliminary data.</text>
</comment>
<evidence type="ECO:0000313" key="2">
    <source>
        <dbReference type="EMBL" id="RUS75870.1"/>
    </source>
</evidence>
<dbReference type="EMBL" id="RQTK01000704">
    <property type="protein sequence ID" value="RUS75870.1"/>
    <property type="molecule type" value="Genomic_DNA"/>
</dbReference>
<reference evidence="2 3" key="1">
    <citation type="submission" date="2019-01" db="EMBL/GenBank/DDBJ databases">
        <title>A draft genome assembly of the solar-powered sea slug Elysia chlorotica.</title>
        <authorList>
            <person name="Cai H."/>
            <person name="Li Q."/>
            <person name="Fang X."/>
            <person name="Li J."/>
            <person name="Curtis N.E."/>
            <person name="Altenburger A."/>
            <person name="Shibata T."/>
            <person name="Feng M."/>
            <person name="Maeda T."/>
            <person name="Schwartz J.A."/>
            <person name="Shigenobu S."/>
            <person name="Lundholm N."/>
            <person name="Nishiyama T."/>
            <person name="Yang H."/>
            <person name="Hasebe M."/>
            <person name="Li S."/>
            <person name="Pierce S.K."/>
            <person name="Wang J."/>
        </authorList>
    </citation>
    <scope>NUCLEOTIDE SEQUENCE [LARGE SCALE GENOMIC DNA]</scope>
    <source>
        <strain evidence="2">EC2010</strain>
        <tissue evidence="2">Whole organism of an adult</tissue>
    </source>
</reference>
<gene>
    <name evidence="2" type="ORF">EGW08_016359</name>
</gene>